<dbReference type="Pfam" id="PF02518">
    <property type="entry name" value="HATPase_c"/>
    <property type="match status" value="1"/>
</dbReference>
<gene>
    <name evidence="11" type="ORF">QJ036_02230</name>
</gene>
<dbReference type="SMART" id="SM00387">
    <property type="entry name" value="HATPase_c"/>
    <property type="match status" value="1"/>
</dbReference>
<dbReference type="PANTHER" id="PTHR45453">
    <property type="entry name" value="PHOSPHATE REGULON SENSOR PROTEIN PHOR"/>
    <property type="match status" value="1"/>
</dbReference>
<dbReference type="InterPro" id="IPR005467">
    <property type="entry name" value="His_kinase_dom"/>
</dbReference>
<dbReference type="GO" id="GO:0004721">
    <property type="term" value="F:phosphoprotein phosphatase activity"/>
    <property type="evidence" value="ECO:0007669"/>
    <property type="project" value="TreeGrafter"/>
</dbReference>
<evidence type="ECO:0000256" key="4">
    <source>
        <dbReference type="ARBA" id="ARBA00022553"/>
    </source>
</evidence>
<dbReference type="InterPro" id="IPR050351">
    <property type="entry name" value="BphY/WalK/GraS-like"/>
</dbReference>
<dbReference type="SUPFAM" id="SSF47384">
    <property type="entry name" value="Homodimeric domain of signal transducing histidine kinase"/>
    <property type="match status" value="1"/>
</dbReference>
<dbReference type="Gene3D" id="3.30.565.10">
    <property type="entry name" value="Histidine kinase-like ATPase, C-terminal domain"/>
    <property type="match status" value="1"/>
</dbReference>
<dbReference type="PRINTS" id="PR00344">
    <property type="entry name" value="BCTRLSENSOR"/>
</dbReference>
<feature type="transmembrane region" description="Helical" evidence="9">
    <location>
        <begin position="12"/>
        <end position="34"/>
    </location>
</feature>
<keyword evidence="12" id="KW-1185">Reference proteome</keyword>
<dbReference type="Gene3D" id="1.10.287.130">
    <property type="match status" value="1"/>
</dbReference>
<dbReference type="Proteomes" id="UP001300383">
    <property type="component" value="Unassembled WGS sequence"/>
</dbReference>
<dbReference type="GO" id="GO:0016036">
    <property type="term" value="P:cellular response to phosphate starvation"/>
    <property type="evidence" value="ECO:0007669"/>
    <property type="project" value="TreeGrafter"/>
</dbReference>
<reference evidence="11 12" key="1">
    <citation type="submission" date="2023-05" db="EMBL/GenBank/DDBJ databases">
        <title>[ruminococcus] sp. nov., isolated from a pig farm feces dump.</title>
        <authorList>
            <person name="Chang Y.-H."/>
        </authorList>
    </citation>
    <scope>NUCLEOTIDE SEQUENCE [LARGE SCALE GENOMIC DNA]</scope>
    <source>
        <strain evidence="11 12">YH-rum2234</strain>
    </source>
</reference>
<keyword evidence="8 9" id="KW-0472">Membrane</keyword>
<organism evidence="11 12">
    <name type="scientific">Fusibacillus kribbianus</name>
    <dbReference type="NCBI Taxonomy" id="3044208"/>
    <lineage>
        <taxon>Bacteria</taxon>
        <taxon>Bacillati</taxon>
        <taxon>Bacillota</taxon>
        <taxon>Clostridia</taxon>
        <taxon>Lachnospirales</taxon>
        <taxon>Lachnospiraceae</taxon>
        <taxon>Fusibacillus</taxon>
    </lineage>
</organism>
<evidence type="ECO:0000256" key="9">
    <source>
        <dbReference type="SAM" id="Phobius"/>
    </source>
</evidence>
<dbReference type="GO" id="GO:0000155">
    <property type="term" value="F:phosphorelay sensor kinase activity"/>
    <property type="evidence" value="ECO:0007669"/>
    <property type="project" value="InterPro"/>
</dbReference>
<sequence length="415" mass="46729">MIKKLRRKFILVNMLLVSIVLLITFTVVCVVTSGKWRQESMTAMELRLSRLQEPPEELDKGGGKGRPFQMADPRENSVFVVLLDETGEVKEVVGDSLVIEDEVVDELVEDCLEKEKDSGTLEEMALWYLRRSDGRGTRIAFMDRSEELSDMKSLILLSLLVGVGSLSVFLIISICLSGWVVGPVKEAWEREQRFVADASHELKTPLTVILANTGILMSHKTETIEDQEKWVENTRTEAVRMKGLVDNLLELARADAGTERVSFTQLNFSDLVWSAALPFESVMFEQGKTLRMNIEPDLYVQGDSGKLTELIVILLDNACKYAEEKGIITLTLTALKNQVRLSVHNTGSYIDSEKRRHLFERFYRGEESRSRKAGGYGLGLSIGENIVKLHHGKISVESEEKEGTTFLVVLSRARQ</sequence>
<proteinExistence type="predicted"/>
<accession>A0AAP4B9F4</accession>
<dbReference type="Pfam" id="PF00512">
    <property type="entry name" value="HisKA"/>
    <property type="match status" value="1"/>
</dbReference>
<dbReference type="RefSeq" id="WP_283229807.1">
    <property type="nucleotide sequence ID" value="NZ_JASGBQ010000002.1"/>
</dbReference>
<dbReference type="InterPro" id="IPR036097">
    <property type="entry name" value="HisK_dim/P_sf"/>
</dbReference>
<keyword evidence="5" id="KW-0808">Transferase</keyword>
<protein>
    <recommendedName>
        <fullName evidence="3">histidine kinase</fullName>
        <ecNumber evidence="3">2.7.13.3</ecNumber>
    </recommendedName>
</protein>
<dbReference type="InterPro" id="IPR003594">
    <property type="entry name" value="HATPase_dom"/>
</dbReference>
<dbReference type="InterPro" id="IPR036890">
    <property type="entry name" value="HATPase_C_sf"/>
</dbReference>
<evidence type="ECO:0000256" key="1">
    <source>
        <dbReference type="ARBA" id="ARBA00000085"/>
    </source>
</evidence>
<evidence type="ECO:0000256" key="6">
    <source>
        <dbReference type="ARBA" id="ARBA00022777"/>
    </source>
</evidence>
<keyword evidence="7" id="KW-0902">Two-component regulatory system</keyword>
<evidence type="ECO:0000313" key="12">
    <source>
        <dbReference type="Proteomes" id="UP001300383"/>
    </source>
</evidence>
<dbReference type="CDD" id="cd00082">
    <property type="entry name" value="HisKA"/>
    <property type="match status" value="1"/>
</dbReference>
<dbReference type="AlphaFoldDB" id="A0AAP4B9F4"/>
<dbReference type="CDD" id="cd00075">
    <property type="entry name" value="HATPase"/>
    <property type="match status" value="1"/>
</dbReference>
<evidence type="ECO:0000313" key="11">
    <source>
        <dbReference type="EMBL" id="MDI9241297.1"/>
    </source>
</evidence>
<comment type="catalytic activity">
    <reaction evidence="1">
        <text>ATP + protein L-histidine = ADP + protein N-phospho-L-histidine.</text>
        <dbReference type="EC" id="2.7.13.3"/>
    </reaction>
</comment>
<dbReference type="FunFam" id="3.30.565.10:FF:000006">
    <property type="entry name" value="Sensor histidine kinase WalK"/>
    <property type="match status" value="1"/>
</dbReference>
<dbReference type="SUPFAM" id="SSF55874">
    <property type="entry name" value="ATPase domain of HSP90 chaperone/DNA topoisomerase II/histidine kinase"/>
    <property type="match status" value="1"/>
</dbReference>
<evidence type="ECO:0000256" key="3">
    <source>
        <dbReference type="ARBA" id="ARBA00012438"/>
    </source>
</evidence>
<name>A0AAP4B9F4_9FIRM</name>
<dbReference type="InterPro" id="IPR004358">
    <property type="entry name" value="Sig_transdc_His_kin-like_C"/>
</dbReference>
<dbReference type="PANTHER" id="PTHR45453:SF1">
    <property type="entry name" value="PHOSPHATE REGULON SENSOR PROTEIN PHOR"/>
    <property type="match status" value="1"/>
</dbReference>
<feature type="transmembrane region" description="Helical" evidence="9">
    <location>
        <begin position="154"/>
        <end position="181"/>
    </location>
</feature>
<evidence type="ECO:0000259" key="10">
    <source>
        <dbReference type="PROSITE" id="PS50109"/>
    </source>
</evidence>
<evidence type="ECO:0000256" key="2">
    <source>
        <dbReference type="ARBA" id="ARBA00004370"/>
    </source>
</evidence>
<evidence type="ECO:0000256" key="8">
    <source>
        <dbReference type="ARBA" id="ARBA00023136"/>
    </source>
</evidence>
<keyword evidence="6 11" id="KW-0418">Kinase</keyword>
<dbReference type="GO" id="GO:0005886">
    <property type="term" value="C:plasma membrane"/>
    <property type="evidence" value="ECO:0007669"/>
    <property type="project" value="TreeGrafter"/>
</dbReference>
<dbReference type="EMBL" id="JASGBQ010000002">
    <property type="protein sequence ID" value="MDI9241297.1"/>
    <property type="molecule type" value="Genomic_DNA"/>
</dbReference>
<dbReference type="FunFam" id="1.10.287.130:FF:000001">
    <property type="entry name" value="Two-component sensor histidine kinase"/>
    <property type="match status" value="1"/>
</dbReference>
<keyword evidence="9" id="KW-1133">Transmembrane helix</keyword>
<comment type="subcellular location">
    <subcellularLocation>
        <location evidence="2">Membrane</location>
    </subcellularLocation>
</comment>
<dbReference type="InterPro" id="IPR003661">
    <property type="entry name" value="HisK_dim/P_dom"/>
</dbReference>
<evidence type="ECO:0000256" key="5">
    <source>
        <dbReference type="ARBA" id="ARBA00022679"/>
    </source>
</evidence>
<keyword evidence="4" id="KW-0597">Phosphoprotein</keyword>
<feature type="domain" description="Histidine kinase" evidence="10">
    <location>
        <begin position="197"/>
        <end position="414"/>
    </location>
</feature>
<dbReference type="PROSITE" id="PS50109">
    <property type="entry name" value="HIS_KIN"/>
    <property type="match status" value="1"/>
</dbReference>
<keyword evidence="9" id="KW-0812">Transmembrane</keyword>
<dbReference type="EC" id="2.7.13.3" evidence="3"/>
<evidence type="ECO:0000256" key="7">
    <source>
        <dbReference type="ARBA" id="ARBA00023012"/>
    </source>
</evidence>
<dbReference type="SMART" id="SM00388">
    <property type="entry name" value="HisKA"/>
    <property type="match status" value="1"/>
</dbReference>
<comment type="caution">
    <text evidence="11">The sequence shown here is derived from an EMBL/GenBank/DDBJ whole genome shotgun (WGS) entry which is preliminary data.</text>
</comment>